<keyword evidence="1" id="KW-1133">Transmembrane helix</keyword>
<feature type="transmembrane region" description="Helical" evidence="1">
    <location>
        <begin position="47"/>
        <end position="71"/>
    </location>
</feature>
<sequence length="172" mass="18277">MTWFDALLITLLGMLGALGLRHGFSALVWGGLCLLAAYFANRLSASLDLWATLGLALGLGTGASLLAGLIQSLTSWPYRTPPLWASAAGLLGSTGLGLAVAAAFALSFPLSPKVDAAGVRYVYPSPEMQPALHQAVDHSMFKRTLMPLWEQQSGWQTLLLPDLPVFKGNSRP</sequence>
<accession>A0ABQ3KD91</accession>
<feature type="transmembrane region" description="Helical" evidence="1">
    <location>
        <begin position="83"/>
        <end position="106"/>
    </location>
</feature>
<dbReference type="RefSeq" id="WP_189644002.1">
    <property type="nucleotide sequence ID" value="NZ_BNAL01000045.1"/>
</dbReference>
<dbReference type="Proteomes" id="UP000632154">
    <property type="component" value="Unassembled WGS sequence"/>
</dbReference>
<protein>
    <recommendedName>
        <fullName evidence="4">Colicin V production protein</fullName>
    </recommendedName>
</protein>
<organism evidence="2 3">
    <name type="scientific">Deinococcus piscis</name>
    <dbReference type="NCBI Taxonomy" id="394230"/>
    <lineage>
        <taxon>Bacteria</taxon>
        <taxon>Thermotogati</taxon>
        <taxon>Deinococcota</taxon>
        <taxon>Deinococci</taxon>
        <taxon>Deinococcales</taxon>
        <taxon>Deinococcaceae</taxon>
        <taxon>Deinococcus</taxon>
    </lineage>
</organism>
<evidence type="ECO:0008006" key="4">
    <source>
        <dbReference type="Google" id="ProtNLM"/>
    </source>
</evidence>
<keyword evidence="3" id="KW-1185">Reference proteome</keyword>
<reference evidence="3" key="1">
    <citation type="journal article" date="2019" name="Int. J. Syst. Evol. Microbiol.">
        <title>The Global Catalogue of Microorganisms (GCM) 10K type strain sequencing project: providing services to taxonomists for standard genome sequencing and annotation.</title>
        <authorList>
            <consortium name="The Broad Institute Genomics Platform"/>
            <consortium name="The Broad Institute Genome Sequencing Center for Infectious Disease"/>
            <person name="Wu L."/>
            <person name="Ma J."/>
        </authorList>
    </citation>
    <scope>NUCLEOTIDE SEQUENCE [LARGE SCALE GENOMIC DNA]</scope>
    <source>
        <strain evidence="3">CGMCC 1.18439</strain>
    </source>
</reference>
<keyword evidence="1" id="KW-0472">Membrane</keyword>
<gene>
    <name evidence="2" type="ORF">GCM10017783_24110</name>
</gene>
<keyword evidence="1" id="KW-0812">Transmembrane</keyword>
<proteinExistence type="predicted"/>
<dbReference type="EMBL" id="BNAL01000045">
    <property type="protein sequence ID" value="GHG10883.1"/>
    <property type="molecule type" value="Genomic_DNA"/>
</dbReference>
<evidence type="ECO:0000313" key="2">
    <source>
        <dbReference type="EMBL" id="GHG10883.1"/>
    </source>
</evidence>
<evidence type="ECO:0000256" key="1">
    <source>
        <dbReference type="SAM" id="Phobius"/>
    </source>
</evidence>
<name>A0ABQ3KD91_9DEIO</name>
<comment type="caution">
    <text evidence="2">The sequence shown here is derived from an EMBL/GenBank/DDBJ whole genome shotgun (WGS) entry which is preliminary data.</text>
</comment>
<evidence type="ECO:0000313" key="3">
    <source>
        <dbReference type="Proteomes" id="UP000632154"/>
    </source>
</evidence>